<dbReference type="EMBL" id="NEVS01000004">
    <property type="protein sequence ID" value="OZI62077.1"/>
    <property type="molecule type" value="Genomic_DNA"/>
</dbReference>
<protein>
    <submittedName>
        <fullName evidence="1">Uncharacterized protein</fullName>
    </submittedName>
</protein>
<dbReference type="InterPro" id="IPR012672">
    <property type="entry name" value="T3SS_YscX"/>
</dbReference>
<evidence type="ECO:0000313" key="1">
    <source>
        <dbReference type="EMBL" id="OZI62077.1"/>
    </source>
</evidence>
<accession>A0A261UKL5</accession>
<dbReference type="AlphaFoldDB" id="A0A261UKL5"/>
<reference evidence="2" key="1">
    <citation type="submission" date="2017-05" db="EMBL/GenBank/DDBJ databases">
        <title>Complete and WGS of Bordetella genogroups.</title>
        <authorList>
            <person name="Spilker T."/>
            <person name="Lipuma J."/>
        </authorList>
    </citation>
    <scope>NUCLEOTIDE SEQUENCE [LARGE SCALE GENOMIC DNA]</scope>
    <source>
        <strain evidence="2">AU8856</strain>
    </source>
</reference>
<keyword evidence="2" id="KW-1185">Reference proteome</keyword>
<proteinExistence type="predicted"/>
<organism evidence="1 2">
    <name type="scientific">Bordetella genomosp. 11</name>
    <dbReference type="NCBI Taxonomy" id="1416808"/>
    <lineage>
        <taxon>Bacteria</taxon>
        <taxon>Pseudomonadati</taxon>
        <taxon>Pseudomonadota</taxon>
        <taxon>Betaproteobacteria</taxon>
        <taxon>Burkholderiales</taxon>
        <taxon>Alcaligenaceae</taxon>
        <taxon>Bordetella</taxon>
    </lineage>
</organism>
<name>A0A261UKL5_9BORD</name>
<gene>
    <name evidence="1" type="ORF">CAL28_22905</name>
</gene>
<comment type="caution">
    <text evidence="1">The sequence shown here is derived from an EMBL/GenBank/DDBJ whole genome shotgun (WGS) entry which is preliminary data.</text>
</comment>
<dbReference type="Proteomes" id="UP000215767">
    <property type="component" value="Unassembled WGS sequence"/>
</dbReference>
<dbReference type="Pfam" id="PF09474">
    <property type="entry name" value="Type_III_YscX"/>
    <property type="match status" value="1"/>
</dbReference>
<evidence type="ECO:0000313" key="2">
    <source>
        <dbReference type="Proteomes" id="UP000215767"/>
    </source>
</evidence>
<sequence>MVDGAHPARDTDVPARRHGLDHLKGWVATSTRPTIAPPPASAESALAKFLGQSSVEVAMLYALQPPIAVSNLQDPLTFDLALQRTRRVLRETAAQGGESSAILQAALQVLDRNVVLRTQSRVIRNALYQG</sequence>